<proteinExistence type="predicted"/>
<evidence type="ECO:0000256" key="1">
    <source>
        <dbReference type="SAM" id="Phobius"/>
    </source>
</evidence>
<gene>
    <name evidence="3" type="ORF">BEH84_01785</name>
    <name evidence="2" type="ORF">BEI61_00966</name>
</gene>
<organism evidence="3 5">
    <name type="scientific">Eisenbergiella tayi</name>
    <dbReference type="NCBI Taxonomy" id="1432052"/>
    <lineage>
        <taxon>Bacteria</taxon>
        <taxon>Bacillati</taxon>
        <taxon>Bacillota</taxon>
        <taxon>Clostridia</taxon>
        <taxon>Lachnospirales</taxon>
        <taxon>Lachnospiraceae</taxon>
        <taxon>Eisenbergiella</taxon>
    </lineage>
</organism>
<dbReference type="AlphaFoldDB" id="A0A1E3AZJ3"/>
<feature type="transmembrane region" description="Helical" evidence="1">
    <location>
        <begin position="12"/>
        <end position="31"/>
    </location>
</feature>
<feature type="transmembrane region" description="Helical" evidence="1">
    <location>
        <begin position="95"/>
        <end position="126"/>
    </location>
</feature>
<dbReference type="Pfam" id="PF11188">
    <property type="entry name" value="DUF2975"/>
    <property type="match status" value="1"/>
</dbReference>
<evidence type="ECO:0000313" key="5">
    <source>
        <dbReference type="Proteomes" id="UP000095003"/>
    </source>
</evidence>
<dbReference type="Proteomes" id="UP000095003">
    <property type="component" value="Unassembled WGS sequence"/>
</dbReference>
<dbReference type="GeneID" id="93300155"/>
<dbReference type="EMBL" id="MCGI01000001">
    <property type="protein sequence ID" value="ODM14064.1"/>
    <property type="molecule type" value="Genomic_DNA"/>
</dbReference>
<evidence type="ECO:0008006" key="6">
    <source>
        <dbReference type="Google" id="ProtNLM"/>
    </source>
</evidence>
<dbReference type="PATRIC" id="fig|1432052.3.peg.1951"/>
<accession>A0A1E3AZJ3</accession>
<name>A0A1E3AZJ3_9FIRM</name>
<keyword evidence="1" id="KW-0472">Membrane</keyword>
<dbReference type="Proteomes" id="UP000094067">
    <property type="component" value="Unassembled WGS sequence"/>
</dbReference>
<evidence type="ECO:0000313" key="2">
    <source>
        <dbReference type="EMBL" id="ODM05083.1"/>
    </source>
</evidence>
<dbReference type="EMBL" id="MCGH01000002">
    <property type="protein sequence ID" value="ODM05083.1"/>
    <property type="molecule type" value="Genomic_DNA"/>
</dbReference>
<evidence type="ECO:0000313" key="3">
    <source>
        <dbReference type="EMBL" id="ODM14064.1"/>
    </source>
</evidence>
<keyword evidence="1" id="KW-0812">Transmembrane</keyword>
<evidence type="ECO:0000313" key="4">
    <source>
        <dbReference type="Proteomes" id="UP000094067"/>
    </source>
</evidence>
<sequence>MGNKLTRFTKLMLDVMFYAGIVVTLTLPVSVKIYGQINSYFAQYYVHMIIMFGISGILAELILYELRRIFRTVLENDCFVQANVKSLNRMGTYSFLIALVTAGRLFLYLTPAVMIIILVFVIAGLFSKVLSQVFDRAVAYKIENDLTI</sequence>
<reference evidence="4 5" key="1">
    <citation type="submission" date="2016-07" db="EMBL/GenBank/DDBJ databases">
        <title>Characterization of isolates of Eisenbergiella tayi derived from blood cultures, using whole genome sequencing.</title>
        <authorList>
            <person name="Burdz T."/>
            <person name="Wiebe D."/>
            <person name="Huynh C."/>
            <person name="Bernard K."/>
        </authorList>
    </citation>
    <scope>NUCLEOTIDE SEQUENCE [LARGE SCALE GENOMIC DNA]</scope>
    <source>
        <strain evidence="2 4">NML 110608</strain>
        <strain evidence="3 5">NML 120489</strain>
    </source>
</reference>
<dbReference type="RefSeq" id="WP_044967510.1">
    <property type="nucleotide sequence ID" value="NZ_BAABXS010000002.1"/>
</dbReference>
<keyword evidence="1" id="KW-1133">Transmembrane helix</keyword>
<feature type="transmembrane region" description="Helical" evidence="1">
    <location>
        <begin position="43"/>
        <end position="64"/>
    </location>
</feature>
<dbReference type="InterPro" id="IPR021354">
    <property type="entry name" value="DUF2975"/>
</dbReference>
<comment type="caution">
    <text evidence="3">The sequence shown here is derived from an EMBL/GenBank/DDBJ whole genome shotgun (WGS) entry which is preliminary data.</text>
</comment>
<protein>
    <recommendedName>
        <fullName evidence="6">DUF2975 domain-containing protein</fullName>
    </recommendedName>
</protein>